<feature type="domain" description="Peptidase M12A" evidence="18">
    <location>
        <begin position="1489"/>
        <end position="1694"/>
    </location>
</feature>
<dbReference type="SMART" id="SM00130">
    <property type="entry name" value="KR"/>
    <property type="match status" value="2"/>
</dbReference>
<feature type="active site" evidence="11">
    <location>
        <position position="1587"/>
    </location>
</feature>
<dbReference type="Pfam" id="PF00431">
    <property type="entry name" value="CUB"/>
    <property type="match status" value="2"/>
</dbReference>
<dbReference type="PANTHER" id="PTHR10127:SF901">
    <property type="entry name" value="METALLOENDOPEPTIDASE"/>
    <property type="match status" value="1"/>
</dbReference>
<keyword evidence="8 9" id="KW-1015">Disulfide bond</keyword>
<dbReference type="InterPro" id="IPR001506">
    <property type="entry name" value="Peptidase_M12A"/>
</dbReference>
<evidence type="ECO:0000256" key="1">
    <source>
        <dbReference type="ARBA" id="ARBA00022572"/>
    </source>
</evidence>
<evidence type="ECO:0000259" key="17">
    <source>
        <dbReference type="PROSITE" id="PS50923"/>
    </source>
</evidence>
<dbReference type="SMART" id="SM00032">
    <property type="entry name" value="CCP"/>
    <property type="match status" value="4"/>
</dbReference>
<dbReference type="Gene3D" id="2.60.120.290">
    <property type="entry name" value="Spermadhesin, CUB domain"/>
    <property type="match status" value="2"/>
</dbReference>
<dbReference type="Pfam" id="PF00059">
    <property type="entry name" value="Lectin_C"/>
    <property type="match status" value="2"/>
</dbReference>
<dbReference type="PROSITE" id="PS50041">
    <property type="entry name" value="C_TYPE_LECTIN_2"/>
    <property type="match status" value="2"/>
</dbReference>
<dbReference type="InterPro" id="IPR031569">
    <property type="entry name" value="ApeC"/>
</dbReference>
<sequence>MATISPGLVIMILVNVITPLNGAEIGRIRQGQEDDIQAPVQPLVQDNLEDDGVLQVNEGDLGIVMNKGMPIPTNQERLENTKHRLEALYGKIEHKGNMEANIMETEKEYIEFEAAVSRQNGTEIGEKFHVSEKLKKFLIETRSPLVKFTDNAEINEGKEIRKKRTVLNSVGHTWTKGIIPYKFSNDLSETWKAAAIRYMKEWEEVTAYRFVPYTPTVHAQYGLGHNTTLMFIQEGGCWSQLGRSGGNTQPLSSCGGASAAHEIGHTLGLHHEQNNPNRDSYIRINWHNIIPDFRSQFEKASPFNTLTFYYDYNSIMHYDLWDFNSNGQPVMTLLDKRLEYLVRDKYNNDYFYPAYEVQLALKLNETICKNFTLKCHNAGYLSYVDGKCQCRCPFALNPADGCQTLESKSQDLSWPVDSFAILKPIQGCPKGFTSGSVKRFKDDKGLFSFVSSKFHAAGEYLDRTLVREEFCVKASTLKDGQSEKAKWSPGSYCILRRNGKCPQGFEAGSIQFDDYDANGKTTTTGDLPDGDYIDGTKFEFCCRNDGVHTRPIELPTSVPFTLYVGSSGVCQEVKGMRVYTESYVFFNTANSTTTSVLNSTPYIGIRSPRAWDIFFCFYYPIDYGCGGIYKMSAGKPMIVQSPNYPKNYDNAKRCTWMFKSPEGTKLRLNFNDFDVKTTSGGSCEDTLEIRHALPGHRGFKICGNGYRETIVTEENYLFLTLYTDDENAAKGFKATIDVISNNMLNYVNQGRQGVYSGKVSVTRNYDVCIPWTDVVDKCPHHPMQMSDITNNLEENYCRNPGAGIGPWCYTTVDQCFRDYCDVSLLERCIDEWTDCAELLSLESDFCTKYTKGDAWKCAETCGKCKTLPPVIPAPSVTCQPPNQLKDGDFNPKLSSYKIGDTVKYTCINGYDGVKITCTSEGSWIPKLSFVCGVPSEKGDGWTIFHDHYYQYFDLRKTFEEAEAHCYSLNASVSTAKTKEENEYIGTLAPYGKNIWIGASDAAKEGVWKWNDGTLVSWTHWERGQPDNSTNEDHAMLTYLDNTWHDVKNTSKYEFVCKRKFDKRKVCADQDNSCLNLIEKFPDMRFKYHDFAWERCPKSTGLCTDSDVTGAICLDPGAVANAKKVKGGDKITVGEYLEHECIAGYTLVGGNLKRACLPSKKLTGKTPVCQDINLVPTKVNNVSIRKRSKVMTRNKAYTGDNAYLRIKKAGEIYEWEFYSHVNGTIALQVWRRSDTSFTLVGQNVVPQARDDRRRHIIVPPANRIAVKPNDLIGFYFVGASNGGVTVDSCNEYVEPEGMHIFSSSSKYPDVSSFSVNQAITFNAETYSEMATINQGLVIMILMNVITPLNGAEIGRIRQRQDNDAAVQPVVQDNVEDDGVLQVNEGDLGIVMNKGMPIPTNQERLENMEHRLEALYGKIEHKGNIEAKILEIEKEYIELETAVSRQNGTGSSEKFHVSEKLRKFLMKTGSPLVKFTDNADIIAGKEIRNKRTVAKSVGHVWTKGIIPYIFSKDLADSWKSAAIRYMNEWEAVTAYRFVPYTPTVHAQYGLGHNSTLIFVQESGCWSHLGRTGGNTQKLSGCGGAAAAHEMGHMLGLFHEQENPIRDSYIRINWDNIKPAYRSQFKKVSSAHVISFNYDYNSIMHYGLGDFNSNGQRVMTLFDNRLEYLVREKFNTDYFYSAYEVQLALKLNETICKNFTLKCHNAGYLSYVDGKCQCRCPFALNPADGCQTLESKSQDLSWPVDSFAFLKPIQGCPKGFTSGSVKRFKDNKGLASTVTSNFHAAGEYTNLTFVREEFCVKATTLKDGPSEKAKWSPGSYCILRKNGKCPQGFEAGTIQFDDHDAHGKTTTLGDLPDGTYITGTRLEFCCRNDGVHTRPLELPASVPFTLYVGSSGVCQEVKGMNVYRESYNFYNTANSNSTSVTNATPYIDKRSPNLWTIFFCFYYPVDYGCGGIYKMSAGKPIIVQSPNYPKSYNNAKRCTWMFKSPEGTTLRLNFNDMDIKTTSGGSCEDMLEIRHALPGHRGFKICGNGYRGTIMTEENYLFLTLFTDDVNPAKGFKATVDVISNTMLNYVNQGRQGVYSGKVSVTRNFDVCIPWVDVVGKCPHHPMQMNDISGNLEENYCRNPGSGTRPWCYTTIDQCYRDYCDVSFLERCIDEWTDCAELLSLESNFCTKYSKGDAWKCAETCGKCKTLPPVIPATSVTCLPPKQLRDGYIHPKMSSYKIGDTIKYMCTNGNDGILITCTSEGSWSPKISFVCGVPSEKGDGWTIFQDHYYQYFDLRKTFEEAEAYCYSLNASVSTAKTKEENEYIGALAPYGKNIWIGASDAEKEGVWKWNDGTLVSWTNWKKGQPDNWTNEDHAILIFHDNTWNDVKNTSKYEFVCKRKFDKRKVCADQDISCLNLIERYPDMRFKYPDFAWERCPKSTGLCTDSDVTGQKACESSTPSVACAICLDPGAVANAKKVKGGEKITVGEYFEYACNAGYTLVGGNLKRACLPSKKLTGKTPVCQDLNLVPTKVNDVSIRKRDKVMTRNKAYTGDNAYLRIKKSGEIYEWEFYSHVNGTIALQVWRRSDKGFTLVGQNVVPQAGDDRRRHIIVPQKSRIAVKPNDLIGFYFAGASNGGVTYDGCNEIMEPEGMKIFSSASKYPDVSSFSVNQTIRFKAEKFCSLFSLNAVVGPKK</sequence>
<feature type="domain" description="Sushi" evidence="17">
    <location>
        <begin position="2201"/>
        <end position="2258"/>
    </location>
</feature>
<dbReference type="Pfam" id="PF00051">
    <property type="entry name" value="Kringle"/>
    <property type="match status" value="2"/>
</dbReference>
<feature type="domain" description="Kringle" evidence="16">
    <location>
        <begin position="2080"/>
        <end position="2153"/>
    </location>
</feature>
<dbReference type="GO" id="GO:0004222">
    <property type="term" value="F:metalloendopeptidase activity"/>
    <property type="evidence" value="ECO:0007669"/>
    <property type="project" value="UniProtKB-UniRule"/>
</dbReference>
<evidence type="ECO:0000256" key="13">
    <source>
        <dbReference type="SAM" id="Coils"/>
    </source>
</evidence>
<dbReference type="Gene3D" id="2.10.70.10">
    <property type="entry name" value="Complement Module, domain 1"/>
    <property type="match status" value="4"/>
</dbReference>
<evidence type="ECO:0000256" key="8">
    <source>
        <dbReference type="ARBA" id="ARBA00023157"/>
    </source>
</evidence>
<evidence type="ECO:0000256" key="2">
    <source>
        <dbReference type="ARBA" id="ARBA00022670"/>
    </source>
</evidence>
<dbReference type="SUPFAM" id="SSF56436">
    <property type="entry name" value="C-type lectin-like"/>
    <property type="match status" value="2"/>
</dbReference>
<evidence type="ECO:0000256" key="3">
    <source>
        <dbReference type="ARBA" id="ARBA00022723"/>
    </source>
</evidence>
<keyword evidence="3 11" id="KW-0479">Metal-binding</keyword>
<dbReference type="GO" id="GO:0008270">
    <property type="term" value="F:zinc ion binding"/>
    <property type="evidence" value="ECO:0007669"/>
    <property type="project" value="UniProtKB-UniRule"/>
</dbReference>
<feature type="coiled-coil region" evidence="13">
    <location>
        <begin position="75"/>
        <end position="115"/>
    </location>
</feature>
<feature type="domain" description="Sushi" evidence="17">
    <location>
        <begin position="1110"/>
        <end position="1170"/>
    </location>
</feature>
<dbReference type="PROSITE" id="PS50923">
    <property type="entry name" value="SUSHI"/>
    <property type="match status" value="4"/>
</dbReference>
<evidence type="ECO:0000256" key="9">
    <source>
        <dbReference type="PROSITE-ProRule" id="PRU00121"/>
    </source>
</evidence>
<keyword evidence="10" id="KW-0768">Sushi</keyword>
<feature type="binding site" evidence="11">
    <location>
        <position position="1586"/>
    </location>
    <ligand>
        <name>Zn(2+)</name>
        <dbReference type="ChEBI" id="CHEBI:29105"/>
        <note>catalytic</note>
    </ligand>
</feature>
<dbReference type="SUPFAM" id="SSF57535">
    <property type="entry name" value="Complement control module/SCR domain"/>
    <property type="match status" value="4"/>
</dbReference>
<dbReference type="EMBL" id="JBJQND010000013">
    <property type="protein sequence ID" value="KAL3856286.1"/>
    <property type="molecule type" value="Genomic_DNA"/>
</dbReference>
<evidence type="ECO:0000256" key="7">
    <source>
        <dbReference type="ARBA" id="ARBA00023049"/>
    </source>
</evidence>
<feature type="disulfide bond" evidence="9">
    <location>
        <begin position="2122"/>
        <end position="2145"/>
    </location>
</feature>
<dbReference type="Pfam" id="PF01400">
    <property type="entry name" value="Astacin"/>
    <property type="match status" value="2"/>
</dbReference>
<evidence type="ECO:0000313" key="20">
    <source>
        <dbReference type="Proteomes" id="UP001634394"/>
    </source>
</evidence>
<dbReference type="SUPFAM" id="SSF57440">
    <property type="entry name" value="Kringle-like"/>
    <property type="match status" value="2"/>
</dbReference>
<evidence type="ECO:0000256" key="4">
    <source>
        <dbReference type="ARBA" id="ARBA00022729"/>
    </source>
</evidence>
<feature type="binding site" evidence="11">
    <location>
        <position position="261"/>
    </location>
    <ligand>
        <name>Zn(2+)</name>
        <dbReference type="ChEBI" id="CHEBI:29105"/>
        <note>catalytic</note>
    </ligand>
</feature>
<feature type="disulfide bond" evidence="9">
    <location>
        <begin position="797"/>
        <end position="820"/>
    </location>
</feature>
<feature type="disulfide bond" evidence="10">
    <location>
        <begin position="1112"/>
        <end position="1155"/>
    </location>
</feature>
<dbReference type="SMART" id="SM00235">
    <property type="entry name" value="ZnMc"/>
    <property type="match status" value="2"/>
</dbReference>
<keyword evidence="13" id="KW-0175">Coiled coil</keyword>
<protein>
    <recommendedName>
        <fullName evidence="12">Metalloendopeptidase</fullName>
        <ecNumber evidence="12">3.4.24.-</ecNumber>
    </recommendedName>
</protein>
<dbReference type="InterPro" id="IPR001304">
    <property type="entry name" value="C-type_lectin-like"/>
</dbReference>
<keyword evidence="2 11" id="KW-0645">Protease</keyword>
<dbReference type="InterPro" id="IPR006026">
    <property type="entry name" value="Peptidase_Metallo"/>
</dbReference>
<dbReference type="Gene3D" id="2.40.20.10">
    <property type="entry name" value="Plasminogen Kringle 4"/>
    <property type="match status" value="2"/>
</dbReference>
<evidence type="ECO:0000256" key="12">
    <source>
        <dbReference type="RuleBase" id="RU361183"/>
    </source>
</evidence>
<dbReference type="Pfam" id="PF16977">
    <property type="entry name" value="ApeC"/>
    <property type="match status" value="2"/>
</dbReference>
<dbReference type="PRINTS" id="PR00480">
    <property type="entry name" value="ASTACIN"/>
</dbReference>
<accession>A0ABD3V514</accession>
<dbReference type="InterPro" id="IPR035914">
    <property type="entry name" value="Sperma_CUB_dom_sf"/>
</dbReference>
<dbReference type="PROSITE" id="PS01180">
    <property type="entry name" value="CUB"/>
    <property type="match status" value="2"/>
</dbReference>
<dbReference type="PROSITE" id="PS00021">
    <property type="entry name" value="KRINGLE_1"/>
    <property type="match status" value="2"/>
</dbReference>
<keyword evidence="5 11" id="KW-0378">Hydrolase</keyword>
<comment type="caution">
    <text evidence="19">The sequence shown here is derived from an EMBL/GenBank/DDBJ whole genome shotgun (WGS) entry which is preliminary data.</text>
</comment>
<dbReference type="PROSITE" id="PS51864">
    <property type="entry name" value="ASTACIN"/>
    <property type="match status" value="2"/>
</dbReference>
<dbReference type="InterPro" id="IPR018056">
    <property type="entry name" value="Kringle_CS"/>
</dbReference>
<feature type="domain" description="Sushi" evidence="17">
    <location>
        <begin position="2448"/>
        <end position="2508"/>
    </location>
</feature>
<organism evidence="19 20">
    <name type="scientific">Sinanodonta woodiana</name>
    <name type="common">Chinese pond mussel</name>
    <name type="synonym">Anodonta woodiana</name>
    <dbReference type="NCBI Taxonomy" id="1069815"/>
    <lineage>
        <taxon>Eukaryota</taxon>
        <taxon>Metazoa</taxon>
        <taxon>Spiralia</taxon>
        <taxon>Lophotrochozoa</taxon>
        <taxon>Mollusca</taxon>
        <taxon>Bivalvia</taxon>
        <taxon>Autobranchia</taxon>
        <taxon>Heteroconchia</taxon>
        <taxon>Palaeoheterodonta</taxon>
        <taxon>Unionida</taxon>
        <taxon>Unionoidea</taxon>
        <taxon>Unionidae</taxon>
        <taxon>Unioninae</taxon>
        <taxon>Sinanodonta</taxon>
    </lineage>
</organism>
<keyword evidence="7 11" id="KW-0482">Metalloprotease</keyword>
<feature type="signal peptide" evidence="12">
    <location>
        <begin position="1"/>
        <end position="22"/>
    </location>
</feature>
<dbReference type="SUPFAM" id="SSF49854">
    <property type="entry name" value="Spermadhesin, CUB domain"/>
    <property type="match status" value="2"/>
</dbReference>
<feature type="binding site" evidence="11">
    <location>
        <position position="1596"/>
    </location>
    <ligand>
        <name>Zn(2+)</name>
        <dbReference type="ChEBI" id="CHEBI:29105"/>
        <note>catalytic</note>
    </ligand>
</feature>
<dbReference type="SUPFAM" id="SSF55486">
    <property type="entry name" value="Metalloproteases ('zincins'), catalytic domain"/>
    <property type="match status" value="2"/>
</dbReference>
<feature type="binding site" evidence="11">
    <location>
        <position position="271"/>
    </location>
    <ligand>
        <name>Zn(2+)</name>
        <dbReference type="ChEBI" id="CHEBI:29105"/>
        <note>catalytic</note>
    </ligand>
</feature>
<comment type="cofactor">
    <cofactor evidence="11 12">
        <name>Zn(2+)</name>
        <dbReference type="ChEBI" id="CHEBI:29105"/>
    </cofactor>
    <text evidence="11 12">Binds 1 zinc ion per subunit.</text>
</comment>
<evidence type="ECO:0000313" key="19">
    <source>
        <dbReference type="EMBL" id="KAL3856286.1"/>
    </source>
</evidence>
<dbReference type="SMART" id="SM00042">
    <property type="entry name" value="CUB"/>
    <property type="match status" value="2"/>
</dbReference>
<dbReference type="Gene3D" id="3.10.100.10">
    <property type="entry name" value="Mannose-Binding Protein A, subunit A"/>
    <property type="match status" value="2"/>
</dbReference>
<evidence type="ECO:0000256" key="11">
    <source>
        <dbReference type="PROSITE-ProRule" id="PRU01211"/>
    </source>
</evidence>
<feature type="domain" description="Kringle" evidence="16">
    <location>
        <begin position="755"/>
        <end position="828"/>
    </location>
</feature>
<feature type="disulfide bond" evidence="10">
    <location>
        <begin position="2450"/>
        <end position="2493"/>
    </location>
</feature>
<dbReference type="CDD" id="cd00041">
    <property type="entry name" value="CUB"/>
    <property type="match status" value="2"/>
</dbReference>
<dbReference type="Pfam" id="PF00084">
    <property type="entry name" value="Sushi"/>
    <property type="match status" value="4"/>
</dbReference>
<dbReference type="SMART" id="SM00034">
    <property type="entry name" value="CLECT"/>
    <property type="match status" value="2"/>
</dbReference>
<name>A0ABD3V514_SINWO</name>
<dbReference type="InterPro" id="IPR013806">
    <property type="entry name" value="Kringle-like"/>
</dbReference>
<dbReference type="InterPro" id="IPR016187">
    <property type="entry name" value="CTDL_fold"/>
</dbReference>
<dbReference type="InterPro" id="IPR038178">
    <property type="entry name" value="Kringle_sf"/>
</dbReference>
<evidence type="ECO:0000256" key="10">
    <source>
        <dbReference type="PROSITE-ProRule" id="PRU00302"/>
    </source>
</evidence>
<feature type="binding site" evidence="11">
    <location>
        <position position="1590"/>
    </location>
    <ligand>
        <name>Zn(2+)</name>
        <dbReference type="ChEBI" id="CHEBI:29105"/>
        <note>catalytic</note>
    </ligand>
</feature>
<dbReference type="Gene3D" id="3.40.390.10">
    <property type="entry name" value="Collagenase (Catalytic Domain)"/>
    <property type="match status" value="2"/>
</dbReference>
<dbReference type="InterPro" id="IPR016186">
    <property type="entry name" value="C-type_lectin-like/link_sf"/>
</dbReference>
<keyword evidence="20" id="KW-1185">Reference proteome</keyword>
<evidence type="ECO:0000259" key="14">
    <source>
        <dbReference type="PROSITE" id="PS01180"/>
    </source>
</evidence>
<dbReference type="CDD" id="cd00033">
    <property type="entry name" value="CCP"/>
    <property type="match status" value="4"/>
</dbReference>
<feature type="domain" description="C-type lectin" evidence="15">
    <location>
        <begin position="944"/>
        <end position="1057"/>
    </location>
</feature>
<evidence type="ECO:0000256" key="5">
    <source>
        <dbReference type="ARBA" id="ARBA00022801"/>
    </source>
</evidence>
<dbReference type="InterPro" id="IPR000001">
    <property type="entry name" value="Kringle"/>
</dbReference>
<dbReference type="InterPro" id="IPR024079">
    <property type="entry name" value="MetalloPept_cat_dom_sf"/>
</dbReference>
<gene>
    <name evidence="19" type="ORF">ACJMK2_011060</name>
</gene>
<dbReference type="InterPro" id="IPR035976">
    <property type="entry name" value="Sushi/SCR/CCP_sf"/>
</dbReference>
<feature type="binding site" evidence="11">
    <location>
        <position position="265"/>
    </location>
    <ligand>
        <name>Zn(2+)</name>
        <dbReference type="ChEBI" id="CHEBI:29105"/>
        <note>catalytic</note>
    </ligand>
</feature>
<dbReference type="Proteomes" id="UP001634394">
    <property type="component" value="Unassembled WGS sequence"/>
</dbReference>
<dbReference type="InterPro" id="IPR000436">
    <property type="entry name" value="Sushi_SCR_CCP_dom"/>
</dbReference>
<dbReference type="GO" id="GO:0006508">
    <property type="term" value="P:proteolysis"/>
    <property type="evidence" value="ECO:0007669"/>
    <property type="project" value="UniProtKB-KW"/>
</dbReference>
<evidence type="ECO:0000259" key="15">
    <source>
        <dbReference type="PROSITE" id="PS50041"/>
    </source>
</evidence>
<feature type="active site" evidence="11">
    <location>
        <position position="262"/>
    </location>
</feature>
<dbReference type="CDD" id="cd00037">
    <property type="entry name" value="CLECT"/>
    <property type="match status" value="1"/>
</dbReference>
<evidence type="ECO:0000259" key="16">
    <source>
        <dbReference type="PROSITE" id="PS50070"/>
    </source>
</evidence>
<proteinExistence type="predicted"/>
<keyword evidence="6 11" id="KW-0862">Zinc</keyword>
<feature type="domain" description="Peptidase M12A" evidence="18">
    <location>
        <begin position="164"/>
        <end position="369"/>
    </location>
</feature>
<reference evidence="19 20" key="1">
    <citation type="submission" date="2024-11" db="EMBL/GenBank/DDBJ databases">
        <title>Chromosome-level genome assembly of the freshwater bivalve Anodonta woodiana.</title>
        <authorList>
            <person name="Chen X."/>
        </authorList>
    </citation>
    <scope>NUCLEOTIDE SEQUENCE [LARGE SCALE GENOMIC DNA]</scope>
    <source>
        <strain evidence="19">MN2024</strain>
        <tissue evidence="19">Gills</tissue>
    </source>
</reference>
<evidence type="ECO:0000259" key="18">
    <source>
        <dbReference type="PROSITE" id="PS51864"/>
    </source>
</evidence>
<keyword evidence="1 9" id="KW-0420">Kringle</keyword>
<feature type="domain" description="CUB" evidence="14">
    <location>
        <begin position="625"/>
        <end position="739"/>
    </location>
</feature>
<dbReference type="PROSITE" id="PS50070">
    <property type="entry name" value="KRINGLE_2"/>
    <property type="match status" value="2"/>
</dbReference>
<feature type="domain" description="CUB" evidence="14">
    <location>
        <begin position="1950"/>
        <end position="2064"/>
    </location>
</feature>
<evidence type="ECO:0000256" key="6">
    <source>
        <dbReference type="ARBA" id="ARBA00022833"/>
    </source>
</evidence>
<dbReference type="EC" id="3.4.24.-" evidence="12"/>
<keyword evidence="4 12" id="KW-0732">Signal</keyword>
<feature type="domain" description="Sushi" evidence="17">
    <location>
        <begin position="876"/>
        <end position="933"/>
    </location>
</feature>
<comment type="caution">
    <text evidence="9">Lacks conserved residue(s) required for the propagation of feature annotation.</text>
</comment>
<feature type="chain" id="PRO_5044529922" description="Metalloendopeptidase" evidence="12">
    <location>
        <begin position="23"/>
        <end position="2677"/>
    </location>
</feature>
<dbReference type="PANTHER" id="PTHR10127">
    <property type="entry name" value="DISCOIDIN, CUB, EGF, LAMININ , AND ZINC METALLOPROTEASE DOMAIN CONTAINING"/>
    <property type="match status" value="1"/>
</dbReference>
<feature type="domain" description="C-type lectin" evidence="15">
    <location>
        <begin position="2269"/>
        <end position="2382"/>
    </location>
</feature>
<dbReference type="InterPro" id="IPR000859">
    <property type="entry name" value="CUB_dom"/>
</dbReference>